<accession>A0A0S4UPC1</accession>
<evidence type="ECO:0000313" key="2">
    <source>
        <dbReference type="EMBL" id="CUV16525.1"/>
    </source>
</evidence>
<dbReference type="EMBL" id="LN899822">
    <property type="protein sequence ID" value="CUV60865.1"/>
    <property type="molecule type" value="Genomic_DNA"/>
</dbReference>
<sequence>MRNRCSSADSSCPRCSAVKPLAYRYCGEADFLNRRFSRSGESAAMASMAPCTFHAGRPACAPAALTDGVRAVRPVGNSASKPSRDRPEAGAVAGPDRVAVAAVEVAVDAAPVTGWERPRVGDGTRVGMVRSRKCAASVPASFRQAAAPCPNSSPALRNRLQSHLACHREM</sequence>
<dbReference type="EMBL" id="LN899824">
    <property type="protein sequence ID" value="CUV27686.1"/>
    <property type="molecule type" value="Genomic_DNA"/>
</dbReference>
<reference evidence="3" key="1">
    <citation type="submission" date="2015-10" db="EMBL/GenBank/DDBJ databases">
        <authorList>
            <person name="Gilbert D.G."/>
        </authorList>
    </citation>
    <scope>NUCLEOTIDE SEQUENCE</scope>
    <source>
        <strain evidence="3">Phyl III-seqv23</strain>
    </source>
</reference>
<dbReference type="EMBL" id="LN899826">
    <property type="protein sequence ID" value="CUV41489.1"/>
    <property type="molecule type" value="Genomic_DNA"/>
</dbReference>
<organism evidence="3">
    <name type="scientific">Ralstonia solanacearum</name>
    <name type="common">Pseudomonas solanacearum</name>
    <dbReference type="NCBI Taxonomy" id="305"/>
    <lineage>
        <taxon>Bacteria</taxon>
        <taxon>Pseudomonadati</taxon>
        <taxon>Pseudomonadota</taxon>
        <taxon>Betaproteobacteria</taxon>
        <taxon>Burkholderiales</taxon>
        <taxon>Burkholderiaceae</taxon>
        <taxon>Ralstonia</taxon>
        <taxon>Ralstonia solanacearum species complex</taxon>
    </lineage>
</organism>
<feature type="region of interest" description="Disordered" evidence="1">
    <location>
        <begin position="74"/>
        <end position="93"/>
    </location>
</feature>
<protein>
    <submittedName>
        <fullName evidence="3">Uncharacterized protein</fullName>
    </submittedName>
</protein>
<evidence type="ECO:0000313" key="4">
    <source>
        <dbReference type="EMBL" id="CUV27686.1"/>
    </source>
</evidence>
<dbReference type="EMBL" id="LN899821">
    <property type="protein sequence ID" value="CUV16525.1"/>
    <property type="molecule type" value="Genomic_DNA"/>
</dbReference>
<dbReference type="AlphaFoldDB" id="A0A0S4UPC1"/>
<evidence type="ECO:0000313" key="6">
    <source>
        <dbReference type="EMBL" id="CUV41489.1"/>
    </source>
</evidence>
<dbReference type="EMBL" id="LN899825">
    <property type="protein sequence ID" value="CUV33219.1"/>
    <property type="molecule type" value="Genomic_DNA"/>
</dbReference>
<evidence type="ECO:0000256" key="1">
    <source>
        <dbReference type="SAM" id="MobiDB-lite"/>
    </source>
</evidence>
<dbReference type="EMBL" id="LN899823">
    <property type="protein sequence ID" value="CUV24002.1"/>
    <property type="molecule type" value="Genomic_DNA"/>
</dbReference>
<name>A0A0S4UPC1_RALSL</name>
<evidence type="ECO:0000313" key="5">
    <source>
        <dbReference type="EMBL" id="CUV33219.1"/>
    </source>
</evidence>
<gene>
    <name evidence="2" type="ORF">PSS4_v1_130022</name>
    <name evidence="7" type="ORF">RD1301_v1_1160014</name>
    <name evidence="3" type="ORF">RUN1744_v1_560011</name>
    <name evidence="4" type="ORF">RUN1985_v1_100015</name>
    <name evidence="5" type="ORF">TD1301_v1_310050</name>
    <name evidence="6" type="ORF">TF3108_v1_790049</name>
</gene>
<evidence type="ECO:0000313" key="3">
    <source>
        <dbReference type="EMBL" id="CUV24002.1"/>
    </source>
</evidence>
<proteinExistence type="predicted"/>
<evidence type="ECO:0000313" key="7">
    <source>
        <dbReference type="EMBL" id="CUV60865.1"/>
    </source>
</evidence>